<reference evidence="2" key="1">
    <citation type="submission" date="2014-02" db="EMBL/GenBank/DDBJ databases">
        <title>Expanding our view of genomic diversity in Candidatus Accumulibacter clades.</title>
        <authorList>
            <person name="Skennerton C.T."/>
            <person name="Barr J.J."/>
            <person name="Slater F.R."/>
            <person name="Bond P.L."/>
            <person name="Tyson G.W."/>
        </authorList>
    </citation>
    <scope>NUCLEOTIDE SEQUENCE [LARGE SCALE GENOMIC DNA]</scope>
</reference>
<name>A0A011NM87_9PROT</name>
<protein>
    <submittedName>
        <fullName evidence="2">Uncharacterized protein</fullName>
    </submittedName>
</protein>
<keyword evidence="3" id="KW-1185">Reference proteome</keyword>
<feature type="region of interest" description="Disordered" evidence="1">
    <location>
        <begin position="42"/>
        <end position="72"/>
    </location>
</feature>
<evidence type="ECO:0000313" key="3">
    <source>
        <dbReference type="Proteomes" id="UP000020218"/>
    </source>
</evidence>
<evidence type="ECO:0000256" key="1">
    <source>
        <dbReference type="SAM" id="MobiDB-lite"/>
    </source>
</evidence>
<accession>A0A011NM87</accession>
<comment type="caution">
    <text evidence="2">The sequence shown here is derived from an EMBL/GenBank/DDBJ whole genome shotgun (WGS) entry which is preliminary data.</text>
</comment>
<dbReference type="AlphaFoldDB" id="A0A011NM87"/>
<dbReference type="EMBL" id="JFAX01000022">
    <property type="protein sequence ID" value="EXI65510.1"/>
    <property type="molecule type" value="Genomic_DNA"/>
</dbReference>
<dbReference type="Proteomes" id="UP000020218">
    <property type="component" value="Unassembled WGS sequence"/>
</dbReference>
<organism evidence="2 3">
    <name type="scientific">Candidatus Accumulibacter adjunctus</name>
    <dbReference type="NCBI Taxonomy" id="1454001"/>
    <lineage>
        <taxon>Bacteria</taxon>
        <taxon>Pseudomonadati</taxon>
        <taxon>Pseudomonadota</taxon>
        <taxon>Betaproteobacteria</taxon>
        <taxon>Candidatus Accumulibacter</taxon>
    </lineage>
</organism>
<proteinExistence type="predicted"/>
<sequence length="118" mass="12983">MQAHPPGRDRDRQRLFQRDAPLFLLPALVHLAFQVGRQFELDTEDADQDQHESAQQPGHQVAEDGPYGSDLLDTGVRVVHQSGFSPLTGGCSPSWRNSATTFSCAMIDRSMSSRACAT</sequence>
<gene>
    <name evidence="2" type="ORF">AW08_03181</name>
</gene>
<evidence type="ECO:0000313" key="2">
    <source>
        <dbReference type="EMBL" id="EXI65510.1"/>
    </source>
</evidence>